<protein>
    <submittedName>
        <fullName evidence="1">Uncharacterized protein</fullName>
    </submittedName>
</protein>
<proteinExistence type="predicted"/>
<dbReference type="AlphaFoldDB" id="A0A2S4RS60"/>
<sequence length="118" mass="13398">MVALFNRVTRTFHHNSLPAVLITTPVFAWEPQISNIIFQISRSSQSKAIPLATHSDYSLTGTVVMRYLPVSIRVCKHKKSAFRRFFLAAETYLLPGMLKRLLKRSTRPPVATSRCLPV</sequence>
<dbReference type="EMBL" id="PQLX01000010">
    <property type="protein sequence ID" value="POU62418.1"/>
    <property type="molecule type" value="Genomic_DNA"/>
</dbReference>
<organism evidence="1 2">
    <name type="scientific">Citrobacter amalonaticus</name>
    <dbReference type="NCBI Taxonomy" id="35703"/>
    <lineage>
        <taxon>Bacteria</taxon>
        <taxon>Pseudomonadati</taxon>
        <taxon>Pseudomonadota</taxon>
        <taxon>Gammaproteobacteria</taxon>
        <taxon>Enterobacterales</taxon>
        <taxon>Enterobacteriaceae</taxon>
        <taxon>Citrobacter</taxon>
    </lineage>
</organism>
<comment type="caution">
    <text evidence="1">The sequence shown here is derived from an EMBL/GenBank/DDBJ whole genome shotgun (WGS) entry which is preliminary data.</text>
</comment>
<evidence type="ECO:0000313" key="2">
    <source>
        <dbReference type="Proteomes" id="UP000237003"/>
    </source>
</evidence>
<reference evidence="1 2" key="1">
    <citation type="submission" date="2018-01" db="EMBL/GenBank/DDBJ databases">
        <title>Complete genome sequences of 14 Citrobacter spp. isolated from plant in Canada.</title>
        <authorList>
            <person name="Bhandare S.G."/>
            <person name="Colavecchio A."/>
            <person name="Jeukens J."/>
            <person name="Emond-Rheault J.-G."/>
            <person name="Freschi L."/>
            <person name="Hamel J."/>
            <person name="Kukavica-Ibrulj I."/>
            <person name="Levesque R."/>
            <person name="Goodridge L."/>
        </authorList>
    </citation>
    <scope>NUCLEOTIDE SEQUENCE [LARGE SCALE GENOMIC DNA]</scope>
    <source>
        <strain evidence="1 2">S1285</strain>
    </source>
</reference>
<evidence type="ECO:0000313" key="1">
    <source>
        <dbReference type="EMBL" id="POU62418.1"/>
    </source>
</evidence>
<gene>
    <name evidence="1" type="ORF">C3430_22200</name>
</gene>
<accession>A0A2S4RS60</accession>
<dbReference type="Proteomes" id="UP000237003">
    <property type="component" value="Unassembled WGS sequence"/>
</dbReference>
<name>A0A2S4RS60_CITAM</name>